<dbReference type="InterPro" id="IPR016160">
    <property type="entry name" value="Ald_DH_CS_CYS"/>
</dbReference>
<dbReference type="STRING" id="655353.SAMN04488056_109136"/>
<dbReference type="InterPro" id="IPR016163">
    <property type="entry name" value="Ald_DH_C"/>
</dbReference>
<dbReference type="InterPro" id="IPR015590">
    <property type="entry name" value="Aldehyde_DH_dom"/>
</dbReference>
<keyword evidence="2" id="KW-0630">Potassium</keyword>
<keyword evidence="4" id="KW-0558">Oxidation</keyword>
<evidence type="ECO:0000313" key="9">
    <source>
        <dbReference type="Proteomes" id="UP000199236"/>
    </source>
</evidence>
<accession>A0A1I5IQA5</accession>
<dbReference type="GO" id="GO:0005829">
    <property type="term" value="C:cytosol"/>
    <property type="evidence" value="ECO:0007669"/>
    <property type="project" value="TreeGrafter"/>
</dbReference>
<protein>
    <submittedName>
        <fullName evidence="8">Succinate-semialdehyde dehydrogenase / glutarate-semialdehyde dehydrogenase</fullName>
    </submittedName>
</protein>
<reference evidence="8 9" key="1">
    <citation type="submission" date="2016-10" db="EMBL/GenBank/DDBJ databases">
        <authorList>
            <person name="de Groot N.N."/>
        </authorList>
    </citation>
    <scope>NUCLEOTIDE SEQUENCE [LARGE SCALE GENOMIC DNA]</scope>
    <source>
        <strain evidence="8 9">CGMCC 1.9157</strain>
    </source>
</reference>
<dbReference type="InterPro" id="IPR029510">
    <property type="entry name" value="Ald_DH_CS_GLU"/>
</dbReference>
<dbReference type="Pfam" id="PF00171">
    <property type="entry name" value="Aldedh"/>
    <property type="match status" value="1"/>
</dbReference>
<dbReference type="PANTHER" id="PTHR43353:SF5">
    <property type="entry name" value="SUCCINATE-SEMIALDEHYDE DEHYDROGENASE, MITOCHONDRIAL"/>
    <property type="match status" value="1"/>
</dbReference>
<dbReference type="Gene3D" id="3.40.605.10">
    <property type="entry name" value="Aldehyde Dehydrogenase, Chain A, domain 1"/>
    <property type="match status" value="1"/>
</dbReference>
<comment type="similarity">
    <text evidence="1 6">Belongs to the aldehyde dehydrogenase family.</text>
</comment>
<dbReference type="FunFam" id="3.40.605.10:FF:000026">
    <property type="entry name" value="Aldehyde dehydrogenase, putative"/>
    <property type="match status" value="1"/>
</dbReference>
<evidence type="ECO:0000259" key="7">
    <source>
        <dbReference type="Pfam" id="PF00171"/>
    </source>
</evidence>
<name>A0A1I5IQA5_9HYPH</name>
<evidence type="ECO:0000256" key="4">
    <source>
        <dbReference type="ARBA" id="ARBA00023097"/>
    </source>
</evidence>
<evidence type="ECO:0000313" key="8">
    <source>
        <dbReference type="EMBL" id="SFO62632.1"/>
    </source>
</evidence>
<dbReference type="CDD" id="cd07103">
    <property type="entry name" value="ALDH_F5_SSADH_GabD"/>
    <property type="match status" value="1"/>
</dbReference>
<gene>
    <name evidence="8" type="ORF">SAMN04488056_109136</name>
</gene>
<feature type="domain" description="Aldehyde dehydrogenase" evidence="7">
    <location>
        <begin position="24"/>
        <end position="475"/>
    </location>
</feature>
<evidence type="ECO:0000256" key="6">
    <source>
        <dbReference type="RuleBase" id="RU003345"/>
    </source>
</evidence>
<keyword evidence="9" id="KW-1185">Reference proteome</keyword>
<dbReference type="OrthoDB" id="9812625at2"/>
<proteinExistence type="inferred from homology"/>
<dbReference type="Gene3D" id="3.40.309.10">
    <property type="entry name" value="Aldehyde Dehydrogenase, Chain A, domain 2"/>
    <property type="match status" value="1"/>
</dbReference>
<dbReference type="GO" id="GO:0009450">
    <property type="term" value="P:gamma-aminobutyric acid catabolic process"/>
    <property type="evidence" value="ECO:0007669"/>
    <property type="project" value="InterPro"/>
</dbReference>
<sequence>MNLKDKSLLEPRAYINGEWKQLDATFDVTNPATGDVIAKVSDCSIDDVKAAIDAAYEAQKEWAKRTGKERGTILRKWFDLMVENADDLGQILCAEMGKPLPEAIGEIHYGASFIEWFSEEAKRVYGDIIPGHQRDKRIMVLKQPVGVVGSITPWNFPNAMIARKVAPALAVGCAFVARPAELTPLSAMAMAVLAERAGVPKGVFNVVPNSHSAATGQELCANPKISKITFTGSTRVGKILMRQCADSIKKMSMELGGNAPFIVFDDADLDAAVEGAMIAKYRNNGQTCVCANRLYVQEGVYDAFAEKLTAAVAKLKPGNGMDEGVTVGPLINMDAVEKVETHLKDASEKGAKVLTGGSRLDGTFFEPTVIADVPADALVSNEETFGPVAPLIRFKTEEEVITLANDTEFGLAGYFFANDLSRVWRVAEAIETGMVGVNTGLISTEVAPFGGIKQSGLGREGSKYGIEDYLEVKYVCLGGI</sequence>
<dbReference type="SUPFAM" id="SSF53720">
    <property type="entry name" value="ALDH-like"/>
    <property type="match status" value="1"/>
</dbReference>
<dbReference type="Proteomes" id="UP000199236">
    <property type="component" value="Unassembled WGS sequence"/>
</dbReference>
<dbReference type="EMBL" id="FOVR01000009">
    <property type="protein sequence ID" value="SFO62632.1"/>
    <property type="molecule type" value="Genomic_DNA"/>
</dbReference>
<feature type="active site" evidence="5">
    <location>
        <position position="254"/>
    </location>
</feature>
<dbReference type="InterPro" id="IPR010102">
    <property type="entry name" value="Succ_semiAld_DH"/>
</dbReference>
<dbReference type="GO" id="GO:0004777">
    <property type="term" value="F:succinate-semialdehyde dehydrogenase (NAD+) activity"/>
    <property type="evidence" value="ECO:0007669"/>
    <property type="project" value="TreeGrafter"/>
</dbReference>
<dbReference type="PROSITE" id="PS00070">
    <property type="entry name" value="ALDEHYDE_DEHYDR_CYS"/>
    <property type="match status" value="1"/>
</dbReference>
<dbReference type="InterPro" id="IPR016161">
    <property type="entry name" value="Ald_DH/histidinol_DH"/>
</dbReference>
<keyword evidence="3 6" id="KW-0560">Oxidoreductase</keyword>
<organism evidence="8 9">
    <name type="scientific">Cohaesibacter marisflavi</name>
    <dbReference type="NCBI Taxonomy" id="655353"/>
    <lineage>
        <taxon>Bacteria</taxon>
        <taxon>Pseudomonadati</taxon>
        <taxon>Pseudomonadota</taxon>
        <taxon>Alphaproteobacteria</taxon>
        <taxon>Hyphomicrobiales</taxon>
        <taxon>Cohaesibacteraceae</taxon>
    </lineage>
</organism>
<dbReference type="PROSITE" id="PS00687">
    <property type="entry name" value="ALDEHYDE_DEHYDR_GLU"/>
    <property type="match status" value="1"/>
</dbReference>
<dbReference type="FunFam" id="3.40.309.10:FF:000004">
    <property type="entry name" value="Succinate-semialdehyde dehydrogenase I"/>
    <property type="match status" value="1"/>
</dbReference>
<evidence type="ECO:0000256" key="5">
    <source>
        <dbReference type="PROSITE-ProRule" id="PRU10007"/>
    </source>
</evidence>
<evidence type="ECO:0000256" key="1">
    <source>
        <dbReference type="ARBA" id="ARBA00009986"/>
    </source>
</evidence>
<dbReference type="AlphaFoldDB" id="A0A1I5IQA5"/>
<dbReference type="InterPro" id="IPR016162">
    <property type="entry name" value="Ald_DH_N"/>
</dbReference>
<evidence type="ECO:0000256" key="2">
    <source>
        <dbReference type="ARBA" id="ARBA00022958"/>
    </source>
</evidence>
<dbReference type="InterPro" id="IPR050740">
    <property type="entry name" value="Aldehyde_DH_Superfamily"/>
</dbReference>
<dbReference type="NCBIfam" id="TIGR01780">
    <property type="entry name" value="SSADH"/>
    <property type="match status" value="1"/>
</dbReference>
<dbReference type="RefSeq" id="WP_090074049.1">
    <property type="nucleotide sequence ID" value="NZ_FOVR01000009.1"/>
</dbReference>
<dbReference type="PANTHER" id="PTHR43353">
    <property type="entry name" value="SUCCINATE-SEMIALDEHYDE DEHYDROGENASE, MITOCHONDRIAL"/>
    <property type="match status" value="1"/>
</dbReference>
<evidence type="ECO:0000256" key="3">
    <source>
        <dbReference type="ARBA" id="ARBA00023002"/>
    </source>
</evidence>
<dbReference type="FunFam" id="3.40.605.10:FF:000005">
    <property type="entry name" value="Succinate-semialdehyde dehydrogenase I"/>
    <property type="match status" value="1"/>
</dbReference>